<evidence type="ECO:0000256" key="11">
    <source>
        <dbReference type="ARBA" id="ARBA00023098"/>
    </source>
</evidence>
<dbReference type="UniPathway" id="UPA00359">
    <property type="reaction ID" value="UER00482"/>
</dbReference>
<comment type="catalytic activity">
    <reaction evidence="13">
        <text>a lipid A disaccharide + ATP = a lipid IVA + ADP + H(+)</text>
        <dbReference type="Rhea" id="RHEA:67840"/>
        <dbReference type="ChEBI" id="CHEBI:15378"/>
        <dbReference type="ChEBI" id="CHEBI:30616"/>
        <dbReference type="ChEBI" id="CHEBI:176343"/>
        <dbReference type="ChEBI" id="CHEBI:176425"/>
        <dbReference type="ChEBI" id="CHEBI:456216"/>
        <dbReference type="EC" id="2.7.1.130"/>
    </reaction>
</comment>
<dbReference type="GO" id="GO:0005886">
    <property type="term" value="C:plasma membrane"/>
    <property type="evidence" value="ECO:0007669"/>
    <property type="project" value="TreeGrafter"/>
</dbReference>
<keyword evidence="14" id="KW-1133">Transmembrane helix</keyword>
<dbReference type="PANTHER" id="PTHR42724:SF1">
    <property type="entry name" value="TETRAACYLDISACCHARIDE 4'-KINASE, MITOCHONDRIAL-RELATED"/>
    <property type="match status" value="1"/>
</dbReference>
<comment type="function">
    <text evidence="1 13">Transfers the gamma-phosphate of ATP to the 4'-position of a tetraacyldisaccharide 1-phosphate intermediate (termed DS-1-P) to form tetraacyldisaccharide 1,4'-bis-phosphate (lipid IVA).</text>
</comment>
<dbReference type="PANTHER" id="PTHR42724">
    <property type="entry name" value="TETRAACYLDISACCHARIDE 4'-KINASE"/>
    <property type="match status" value="1"/>
</dbReference>
<dbReference type="InterPro" id="IPR003758">
    <property type="entry name" value="LpxK"/>
</dbReference>
<feature type="transmembrane region" description="Helical" evidence="14">
    <location>
        <begin position="6"/>
        <end position="25"/>
    </location>
</feature>
<comment type="caution">
    <text evidence="15">The sequence shown here is derived from an EMBL/GenBank/DDBJ whole genome shotgun (WGS) entry which is preliminary data.</text>
</comment>
<proteinExistence type="inferred from homology"/>
<dbReference type="GO" id="GO:0005524">
    <property type="term" value="F:ATP binding"/>
    <property type="evidence" value="ECO:0007669"/>
    <property type="project" value="UniProtKB-UniRule"/>
</dbReference>
<accession>A0A1E8FGJ6</accession>
<name>A0A1E8FGJ6_9ALTE</name>
<keyword evidence="14" id="KW-0472">Membrane</keyword>
<dbReference type="GO" id="GO:0009245">
    <property type="term" value="P:lipid A biosynthetic process"/>
    <property type="evidence" value="ECO:0007669"/>
    <property type="project" value="UniProtKB-UniRule"/>
</dbReference>
<evidence type="ECO:0000256" key="12">
    <source>
        <dbReference type="ARBA" id="ARBA00029757"/>
    </source>
</evidence>
<dbReference type="NCBIfam" id="TIGR00682">
    <property type="entry name" value="lpxK"/>
    <property type="match status" value="1"/>
</dbReference>
<evidence type="ECO:0000256" key="5">
    <source>
        <dbReference type="ARBA" id="ARBA00022516"/>
    </source>
</evidence>
<dbReference type="Proteomes" id="UP000176037">
    <property type="component" value="Unassembled WGS sequence"/>
</dbReference>
<evidence type="ECO:0000256" key="13">
    <source>
        <dbReference type="HAMAP-Rule" id="MF_00409"/>
    </source>
</evidence>
<evidence type="ECO:0000256" key="9">
    <source>
        <dbReference type="ARBA" id="ARBA00022777"/>
    </source>
</evidence>
<reference evidence="15 16" key="1">
    <citation type="submission" date="2016-09" db="EMBL/GenBank/DDBJ databases">
        <title>Alteromonas lipolytica, a new species isolated from sea water.</title>
        <authorList>
            <person name="Wu Y.-H."/>
            <person name="Cheng H."/>
            <person name="Xu X.-W."/>
        </authorList>
    </citation>
    <scope>NUCLEOTIDE SEQUENCE [LARGE SCALE GENOMIC DNA]</scope>
    <source>
        <strain evidence="15 16">JW12</strain>
    </source>
</reference>
<dbReference type="AlphaFoldDB" id="A0A1E8FGJ6"/>
<dbReference type="InterPro" id="IPR027417">
    <property type="entry name" value="P-loop_NTPase"/>
</dbReference>
<dbReference type="HAMAP" id="MF_00409">
    <property type="entry name" value="LpxK"/>
    <property type="match status" value="1"/>
</dbReference>
<keyword evidence="6 13" id="KW-0441">Lipid A biosynthesis</keyword>
<keyword evidence="5 13" id="KW-0444">Lipid biosynthesis</keyword>
<keyword evidence="9 13" id="KW-0418">Kinase</keyword>
<comment type="similarity">
    <text evidence="13">Belongs to the LpxK family.</text>
</comment>
<evidence type="ECO:0000313" key="15">
    <source>
        <dbReference type="EMBL" id="OFI35065.1"/>
    </source>
</evidence>
<protein>
    <recommendedName>
        <fullName evidence="4 13">Tetraacyldisaccharide 4'-kinase</fullName>
        <ecNumber evidence="3 13">2.7.1.130</ecNumber>
    </recommendedName>
    <alternativeName>
        <fullName evidence="12 13">Lipid A 4'-kinase</fullName>
    </alternativeName>
</protein>
<keyword evidence="7 13" id="KW-0808">Transferase</keyword>
<evidence type="ECO:0000256" key="8">
    <source>
        <dbReference type="ARBA" id="ARBA00022741"/>
    </source>
</evidence>
<evidence type="ECO:0000256" key="1">
    <source>
        <dbReference type="ARBA" id="ARBA00002274"/>
    </source>
</evidence>
<evidence type="ECO:0000256" key="3">
    <source>
        <dbReference type="ARBA" id="ARBA00012071"/>
    </source>
</evidence>
<dbReference type="OrthoDB" id="9766423at2"/>
<dbReference type="EC" id="2.7.1.130" evidence="3 13"/>
<evidence type="ECO:0000256" key="7">
    <source>
        <dbReference type="ARBA" id="ARBA00022679"/>
    </source>
</evidence>
<dbReference type="Pfam" id="PF02606">
    <property type="entry name" value="LpxK"/>
    <property type="match status" value="1"/>
</dbReference>
<dbReference type="STRING" id="1856405.BFC17_16065"/>
<keyword evidence="8 13" id="KW-0547">Nucleotide-binding</keyword>
<evidence type="ECO:0000313" key="16">
    <source>
        <dbReference type="Proteomes" id="UP000176037"/>
    </source>
</evidence>
<evidence type="ECO:0000256" key="4">
    <source>
        <dbReference type="ARBA" id="ARBA00016436"/>
    </source>
</evidence>
<keyword evidence="10 13" id="KW-0067">ATP-binding</keyword>
<organism evidence="15 16">
    <name type="scientific">Alteromonas lipolytica</name>
    <dbReference type="NCBI Taxonomy" id="1856405"/>
    <lineage>
        <taxon>Bacteria</taxon>
        <taxon>Pseudomonadati</taxon>
        <taxon>Pseudomonadota</taxon>
        <taxon>Gammaproteobacteria</taxon>
        <taxon>Alteromonadales</taxon>
        <taxon>Alteromonadaceae</taxon>
        <taxon>Alteromonas/Salinimonas group</taxon>
        <taxon>Alteromonas</taxon>
    </lineage>
</organism>
<evidence type="ECO:0000256" key="10">
    <source>
        <dbReference type="ARBA" id="ARBA00022840"/>
    </source>
</evidence>
<dbReference type="EMBL" id="MJIC01000010">
    <property type="protein sequence ID" value="OFI35065.1"/>
    <property type="molecule type" value="Genomic_DNA"/>
</dbReference>
<dbReference type="GO" id="GO:0009244">
    <property type="term" value="P:lipopolysaccharide core region biosynthetic process"/>
    <property type="evidence" value="ECO:0007669"/>
    <property type="project" value="TreeGrafter"/>
</dbReference>
<keyword evidence="16" id="KW-1185">Reference proteome</keyword>
<evidence type="ECO:0000256" key="2">
    <source>
        <dbReference type="ARBA" id="ARBA00004870"/>
    </source>
</evidence>
<keyword evidence="14" id="KW-0812">Transmembrane</keyword>
<keyword evidence="11 13" id="KW-0443">Lipid metabolism</keyword>
<evidence type="ECO:0000256" key="6">
    <source>
        <dbReference type="ARBA" id="ARBA00022556"/>
    </source>
</evidence>
<dbReference type="GO" id="GO:0009029">
    <property type="term" value="F:lipid-A 4'-kinase activity"/>
    <property type="evidence" value="ECO:0007669"/>
    <property type="project" value="UniProtKB-UniRule"/>
</dbReference>
<sequence>MWYEGRWYQWLFWPLSLLFYLISAIRRRLFVMGLKTSHKLPVPIIIVGNLSVGGNGKTPLVVALCEFLTEKGFKVGVVSRGYGAQTRDFPHQVSLTDKAATVGDEPLLIARRTGVPVVIDPIRPRGAERLVQLHCDVIISDDGLQHYALQRDIECVVADRRLFGNGHLLPMGPLREGLWRLNTIDFLVLNQSEQSASIALPADAPAPVTMRLKPGKLVNVLNPEVTRELCDANSEPAITAMAGIGDPSRFFSQLKALGVRLDHTIALADHQAIESGDIPQGCVIMTEKDAVKAAEYAHNNCWYQPVDAELTDEFYTQLTERLSRVIKNK</sequence>
<evidence type="ECO:0000256" key="14">
    <source>
        <dbReference type="SAM" id="Phobius"/>
    </source>
</evidence>
<feature type="binding site" evidence="13">
    <location>
        <begin position="51"/>
        <end position="58"/>
    </location>
    <ligand>
        <name>ATP</name>
        <dbReference type="ChEBI" id="CHEBI:30616"/>
    </ligand>
</feature>
<comment type="pathway">
    <text evidence="2 13">Glycolipid biosynthesis; lipid IV(A) biosynthesis; lipid IV(A) from (3R)-3-hydroxytetradecanoyl-[acyl-carrier-protein] and UDP-N-acetyl-alpha-D-glucosamine: step 6/6.</text>
</comment>
<gene>
    <name evidence="13" type="primary">lpxK</name>
    <name evidence="15" type="ORF">BFC17_16065</name>
</gene>
<dbReference type="SUPFAM" id="SSF52540">
    <property type="entry name" value="P-loop containing nucleoside triphosphate hydrolases"/>
    <property type="match status" value="1"/>
</dbReference>